<dbReference type="Proteomes" id="UP000823865">
    <property type="component" value="Unassembled WGS sequence"/>
</dbReference>
<evidence type="ECO:0000313" key="8">
    <source>
        <dbReference type="Proteomes" id="UP000823865"/>
    </source>
</evidence>
<keyword evidence="3 6" id="KW-0812">Transmembrane</keyword>
<comment type="subcellular location">
    <subcellularLocation>
        <location evidence="1">Cell membrane</location>
        <topology evidence="1">Multi-pass membrane protein</topology>
    </subcellularLocation>
</comment>
<evidence type="ECO:0000256" key="5">
    <source>
        <dbReference type="ARBA" id="ARBA00023136"/>
    </source>
</evidence>
<evidence type="ECO:0000313" key="7">
    <source>
        <dbReference type="EMBL" id="MBU3852766.1"/>
    </source>
</evidence>
<feature type="transmembrane region" description="Helical" evidence="6">
    <location>
        <begin position="40"/>
        <end position="64"/>
    </location>
</feature>
<keyword evidence="2" id="KW-1003">Cell membrane</keyword>
<dbReference type="InterPro" id="IPR022791">
    <property type="entry name" value="L-PG_synthase/AglD"/>
</dbReference>
<feature type="transmembrane region" description="Helical" evidence="6">
    <location>
        <begin position="7"/>
        <end position="24"/>
    </location>
</feature>
<reference evidence="7" key="2">
    <citation type="submission" date="2021-04" db="EMBL/GenBank/DDBJ databases">
        <authorList>
            <person name="Gilroy R."/>
        </authorList>
    </citation>
    <scope>NUCLEOTIDE SEQUENCE</scope>
    <source>
        <strain evidence="7">G3-2149</strain>
    </source>
</reference>
<evidence type="ECO:0000256" key="3">
    <source>
        <dbReference type="ARBA" id="ARBA00022692"/>
    </source>
</evidence>
<proteinExistence type="predicted"/>
<gene>
    <name evidence="7" type="ORF">H9789_02870</name>
</gene>
<name>A0A9E2L567_9BACT</name>
<evidence type="ECO:0000256" key="4">
    <source>
        <dbReference type="ARBA" id="ARBA00022989"/>
    </source>
</evidence>
<evidence type="ECO:0000256" key="1">
    <source>
        <dbReference type="ARBA" id="ARBA00004651"/>
    </source>
</evidence>
<organism evidence="7 8">
    <name type="scientific">Candidatus Paraprevotella stercoravium</name>
    <dbReference type="NCBI Taxonomy" id="2838725"/>
    <lineage>
        <taxon>Bacteria</taxon>
        <taxon>Pseudomonadati</taxon>
        <taxon>Bacteroidota</taxon>
        <taxon>Bacteroidia</taxon>
        <taxon>Bacteroidales</taxon>
        <taxon>Prevotellaceae</taxon>
        <taxon>Paraprevotella</taxon>
    </lineage>
</organism>
<reference evidence="7" key="1">
    <citation type="journal article" date="2021" name="PeerJ">
        <title>Extensive microbial diversity within the chicken gut microbiome revealed by metagenomics and culture.</title>
        <authorList>
            <person name="Gilroy R."/>
            <person name="Ravi A."/>
            <person name="Getino M."/>
            <person name="Pursley I."/>
            <person name="Horton D.L."/>
            <person name="Alikhan N.F."/>
            <person name="Baker D."/>
            <person name="Gharbi K."/>
            <person name="Hall N."/>
            <person name="Watson M."/>
            <person name="Adriaenssens E.M."/>
            <person name="Foster-Nyarko E."/>
            <person name="Jarju S."/>
            <person name="Secka A."/>
            <person name="Antonio M."/>
            <person name="Oren A."/>
            <person name="Chaudhuri R.R."/>
            <person name="La Ragione R."/>
            <person name="Hildebrand F."/>
            <person name="Pallen M.J."/>
        </authorList>
    </citation>
    <scope>NUCLEOTIDE SEQUENCE</scope>
    <source>
        <strain evidence="7">G3-2149</strain>
    </source>
</reference>
<evidence type="ECO:0000256" key="6">
    <source>
        <dbReference type="SAM" id="Phobius"/>
    </source>
</evidence>
<dbReference type="PANTHER" id="PTHR39087">
    <property type="entry name" value="UPF0104 MEMBRANE PROTEIN MJ1595"/>
    <property type="match status" value="1"/>
</dbReference>
<dbReference type="EMBL" id="JAHLFU010000053">
    <property type="protein sequence ID" value="MBU3852766.1"/>
    <property type="molecule type" value="Genomic_DNA"/>
</dbReference>
<keyword evidence="5 6" id="KW-0472">Membrane</keyword>
<comment type="caution">
    <text evidence="7">The sequence shown here is derived from an EMBL/GenBank/DDBJ whole genome shotgun (WGS) entry which is preliminary data.</text>
</comment>
<keyword evidence="4 6" id="KW-1133">Transmembrane helix</keyword>
<dbReference type="Pfam" id="PF03706">
    <property type="entry name" value="LPG_synthase_TM"/>
    <property type="match status" value="1"/>
</dbReference>
<sequence length="336" mass="38491">MKNKLRNLFFLIGVVAVAVMLWKFEMPYDQVLQNVQRAGIWFPAVLLLWGIIYFMNTCAWQVILNAGDTQTQARVPFWKVYKYTVTGFSLNYVTPVGLLGGEPYRIMEVSAYVGKERATSSVILHAMMHIFSHFCFWAFSIVLYLLLYGEQMGWGMGIMMLLIAAFCVLGIYFFMKGYRNGLALNVLHFFVRIPFCRKKINGFIERNLPAIERVDLQIAALHAQSRRVFYLSLSLEFFARIVGCLEILFILYIMTDQVSFWDCILIQAFTSLFANLFFFMPMQMGAREGGFALATGGLAMTKAFGVYTSLIVRLREIVWIVIGIALMKVGNKIRKS</sequence>
<protein>
    <submittedName>
        <fullName evidence="7">Flippase-like domain-containing protein</fullName>
    </submittedName>
</protein>
<dbReference type="AlphaFoldDB" id="A0A9E2L567"/>
<feature type="transmembrane region" description="Helical" evidence="6">
    <location>
        <begin position="153"/>
        <end position="175"/>
    </location>
</feature>
<dbReference type="GO" id="GO:0005886">
    <property type="term" value="C:plasma membrane"/>
    <property type="evidence" value="ECO:0007669"/>
    <property type="project" value="UniProtKB-SubCell"/>
</dbReference>
<feature type="transmembrane region" description="Helical" evidence="6">
    <location>
        <begin position="291"/>
        <end position="311"/>
    </location>
</feature>
<accession>A0A9E2L567</accession>
<feature type="transmembrane region" description="Helical" evidence="6">
    <location>
        <begin position="259"/>
        <end position="279"/>
    </location>
</feature>
<feature type="transmembrane region" description="Helical" evidence="6">
    <location>
        <begin position="122"/>
        <end position="147"/>
    </location>
</feature>
<dbReference type="PANTHER" id="PTHR39087:SF2">
    <property type="entry name" value="UPF0104 MEMBRANE PROTEIN MJ1595"/>
    <property type="match status" value="1"/>
</dbReference>
<evidence type="ECO:0000256" key="2">
    <source>
        <dbReference type="ARBA" id="ARBA00022475"/>
    </source>
</evidence>
<feature type="transmembrane region" description="Helical" evidence="6">
    <location>
        <begin position="228"/>
        <end position="253"/>
    </location>
</feature>